<dbReference type="SUPFAM" id="SSF75304">
    <property type="entry name" value="Amidase signature (AS) enzymes"/>
    <property type="match status" value="1"/>
</dbReference>
<dbReference type="AlphaFoldDB" id="A0AA35RMR5"/>
<dbReference type="GO" id="GO:0003824">
    <property type="term" value="F:catalytic activity"/>
    <property type="evidence" value="ECO:0007669"/>
    <property type="project" value="InterPro"/>
</dbReference>
<name>A0AA35RMR5_GEOBA</name>
<evidence type="ECO:0000259" key="2">
    <source>
        <dbReference type="Pfam" id="PF01425"/>
    </source>
</evidence>
<dbReference type="InterPro" id="IPR000120">
    <property type="entry name" value="Amidase"/>
</dbReference>
<feature type="compositionally biased region" description="Low complexity" evidence="1">
    <location>
        <begin position="365"/>
        <end position="378"/>
    </location>
</feature>
<feature type="domain" description="Amidase" evidence="2">
    <location>
        <begin position="2"/>
        <end position="326"/>
    </location>
</feature>
<keyword evidence="4" id="KW-1185">Reference proteome</keyword>
<feature type="region of interest" description="Disordered" evidence="1">
    <location>
        <begin position="350"/>
        <end position="378"/>
    </location>
</feature>
<dbReference type="InterPro" id="IPR036928">
    <property type="entry name" value="AS_sf"/>
</dbReference>
<proteinExistence type="predicted"/>
<feature type="compositionally biased region" description="Basic residues" evidence="1">
    <location>
        <begin position="350"/>
        <end position="359"/>
    </location>
</feature>
<dbReference type="Pfam" id="PF01425">
    <property type="entry name" value="Amidase"/>
    <property type="match status" value="1"/>
</dbReference>
<sequence length="378" mass="39702">MTCASLILEHYIPDSDATIVTRLLDEGAEINSILNLDNFAFSGAGDTSAFGPTLNPHSLDHLAGGSSGGSGAALYYDDVDMTIGGDQGGSIRIPASFCGVVGLKPTHSLVPYTGIVGIDNTFDHAGPMTRTVYDAALLLEVIAGKDPLDPRQGEVPVQEYTGALAGGASGLKVGVLTEGFGLPESDPEVDAKVRQASNRLAELGASVEQVSIPWHSKANGVVWGLIAEGATALLQTSGTGRAFEGQYNPGLAHALGNGLRSQSNELPPTVKLVLLIGSYMTENYSSVMYAKAQNLRRELRAAYDDALSRYDLLLLPSTPMPAHRNDAGGDPHAVIEHGWGYAGEHRAVRHVRPPGHQRAVRQDVGGPARRPDAGGPPF</sequence>
<evidence type="ECO:0000256" key="1">
    <source>
        <dbReference type="SAM" id="MobiDB-lite"/>
    </source>
</evidence>
<dbReference type="PANTHER" id="PTHR11895">
    <property type="entry name" value="TRANSAMIDASE"/>
    <property type="match status" value="1"/>
</dbReference>
<reference evidence="3" key="1">
    <citation type="submission" date="2023-03" db="EMBL/GenBank/DDBJ databases">
        <authorList>
            <person name="Steffen K."/>
            <person name="Cardenas P."/>
        </authorList>
    </citation>
    <scope>NUCLEOTIDE SEQUENCE</scope>
</reference>
<accession>A0AA35RMR5</accession>
<organism evidence="3 4">
    <name type="scientific">Geodia barretti</name>
    <name type="common">Barrett's horny sponge</name>
    <dbReference type="NCBI Taxonomy" id="519541"/>
    <lineage>
        <taxon>Eukaryota</taxon>
        <taxon>Metazoa</taxon>
        <taxon>Porifera</taxon>
        <taxon>Demospongiae</taxon>
        <taxon>Heteroscleromorpha</taxon>
        <taxon>Tetractinellida</taxon>
        <taxon>Astrophorina</taxon>
        <taxon>Geodiidae</taxon>
        <taxon>Geodia</taxon>
    </lineage>
</organism>
<evidence type="ECO:0000313" key="3">
    <source>
        <dbReference type="EMBL" id="CAI8013942.1"/>
    </source>
</evidence>
<dbReference type="Gene3D" id="3.90.1300.10">
    <property type="entry name" value="Amidase signature (AS) domain"/>
    <property type="match status" value="1"/>
</dbReference>
<evidence type="ECO:0000313" key="4">
    <source>
        <dbReference type="Proteomes" id="UP001174909"/>
    </source>
</evidence>
<dbReference type="Proteomes" id="UP001174909">
    <property type="component" value="Unassembled WGS sequence"/>
</dbReference>
<dbReference type="EMBL" id="CASHTH010001313">
    <property type="protein sequence ID" value="CAI8013942.1"/>
    <property type="molecule type" value="Genomic_DNA"/>
</dbReference>
<gene>
    <name evidence="3" type="ORF">GBAR_LOCUS8777</name>
</gene>
<protein>
    <submittedName>
        <fullName evidence="3">Amidase</fullName>
    </submittedName>
</protein>
<dbReference type="PANTHER" id="PTHR11895:SF170">
    <property type="entry name" value="AMIDASE"/>
    <property type="match status" value="1"/>
</dbReference>
<dbReference type="InterPro" id="IPR023631">
    <property type="entry name" value="Amidase_dom"/>
</dbReference>
<comment type="caution">
    <text evidence="3">The sequence shown here is derived from an EMBL/GenBank/DDBJ whole genome shotgun (WGS) entry which is preliminary data.</text>
</comment>